<name>A0A2H0WMU1_9BACT</name>
<dbReference type="PANTHER" id="PTHR43024:SF1">
    <property type="entry name" value="UDP-N-ACETYLMURAMOYL-TRIPEPTIDE--D-ALANYL-D-ALANINE LIGASE"/>
    <property type="match status" value="1"/>
</dbReference>
<dbReference type="Gene3D" id="3.90.190.20">
    <property type="entry name" value="Mur ligase, C-terminal domain"/>
    <property type="match status" value="1"/>
</dbReference>
<evidence type="ECO:0000313" key="7">
    <source>
        <dbReference type="Proteomes" id="UP000230033"/>
    </source>
</evidence>
<feature type="domain" description="Mur ligase central" evidence="5">
    <location>
        <begin position="96"/>
        <end position="213"/>
    </location>
</feature>
<dbReference type="Gene3D" id="3.40.1190.10">
    <property type="entry name" value="Mur-like, catalytic domain"/>
    <property type="match status" value="1"/>
</dbReference>
<evidence type="ECO:0000256" key="2">
    <source>
        <dbReference type="ARBA" id="ARBA00022741"/>
    </source>
</evidence>
<dbReference type="SUPFAM" id="SSF53623">
    <property type="entry name" value="MurD-like peptide ligases, catalytic domain"/>
    <property type="match status" value="1"/>
</dbReference>
<keyword evidence="1" id="KW-0436">Ligase</keyword>
<dbReference type="SUPFAM" id="SSF53244">
    <property type="entry name" value="MurD-like peptide ligases, peptide-binding domain"/>
    <property type="match status" value="1"/>
</dbReference>
<dbReference type="InterPro" id="IPR051046">
    <property type="entry name" value="MurCDEF_CellWall_CoF430Synth"/>
</dbReference>
<dbReference type="Pfam" id="PF02875">
    <property type="entry name" value="Mur_ligase_C"/>
    <property type="match status" value="1"/>
</dbReference>
<dbReference type="PANTHER" id="PTHR43024">
    <property type="entry name" value="UDP-N-ACETYLMURAMOYL-TRIPEPTIDE--D-ALANYL-D-ALANINE LIGASE"/>
    <property type="match status" value="1"/>
</dbReference>
<proteinExistence type="predicted"/>
<keyword evidence="3" id="KW-0067">ATP-binding</keyword>
<dbReference type="GO" id="GO:0005524">
    <property type="term" value="F:ATP binding"/>
    <property type="evidence" value="ECO:0007669"/>
    <property type="project" value="UniProtKB-KW"/>
</dbReference>
<gene>
    <name evidence="6" type="ORF">COT65_01510</name>
</gene>
<dbReference type="InterPro" id="IPR013221">
    <property type="entry name" value="Mur_ligase_cen"/>
</dbReference>
<dbReference type="InterPro" id="IPR036615">
    <property type="entry name" value="Mur_ligase_C_dom_sf"/>
</dbReference>
<keyword evidence="2" id="KW-0547">Nucleotide-binding</keyword>
<evidence type="ECO:0000313" key="6">
    <source>
        <dbReference type="EMBL" id="PIS13960.1"/>
    </source>
</evidence>
<dbReference type="EMBL" id="PEZJ01000019">
    <property type="protein sequence ID" value="PIS13960.1"/>
    <property type="molecule type" value="Genomic_DNA"/>
</dbReference>
<dbReference type="GO" id="GO:0016881">
    <property type="term" value="F:acid-amino acid ligase activity"/>
    <property type="evidence" value="ECO:0007669"/>
    <property type="project" value="InterPro"/>
</dbReference>
<dbReference type="Pfam" id="PF08245">
    <property type="entry name" value="Mur_ligase_M"/>
    <property type="match status" value="1"/>
</dbReference>
<dbReference type="InterPro" id="IPR004101">
    <property type="entry name" value="Mur_ligase_C"/>
</dbReference>
<evidence type="ECO:0000259" key="5">
    <source>
        <dbReference type="Pfam" id="PF08245"/>
    </source>
</evidence>
<evidence type="ECO:0000256" key="1">
    <source>
        <dbReference type="ARBA" id="ARBA00022598"/>
    </source>
</evidence>
<dbReference type="AlphaFoldDB" id="A0A2H0WMU1"/>
<comment type="caution">
    <text evidence="6">The sequence shown here is derived from an EMBL/GenBank/DDBJ whole genome shotgun (WGS) entry which is preliminary data.</text>
</comment>
<evidence type="ECO:0000256" key="3">
    <source>
        <dbReference type="ARBA" id="ARBA00022840"/>
    </source>
</evidence>
<evidence type="ECO:0008006" key="8">
    <source>
        <dbReference type="Google" id="ProtNLM"/>
    </source>
</evidence>
<sequence length="369" mass="41102">MSLKSDLYLLQLEEYDLERFNQWKRKYPGKEVLEIKGRLNWTPKARLMFVLAKIFNSIPLAVKILSPLDYCLKLLYVSLAKVKFLFIHRGLMTIGITGSWGKTTTRDKLAAILASKYKVYKTVGNNNTLMGVAKNILLMPMGTEIFICEMGAYRPGEIKSICGLVHPQVGIITAIGPMHLERFGSLENIKKAKQELWDSLPSSGLRLGPKDEYLFKAAQYFDIGKDSATVILASIPTPPHRLEIKETNGLTIIDDAYNSNPEGFSLALGKLAKLSGHPKILVTPGMVELGKVQFSENQEAAQKAAKICDAIIVVGETNKDALLSGLKGLKDFKQKYWAKSLSEAQDIISKFTKPGAIILFENDLPDQYF</sequence>
<dbReference type="Proteomes" id="UP000230033">
    <property type="component" value="Unassembled WGS sequence"/>
</dbReference>
<organism evidence="6 7">
    <name type="scientific">Candidatus Shapirobacteria bacterium CG09_land_8_20_14_0_10_47_13</name>
    <dbReference type="NCBI Taxonomy" id="1974481"/>
    <lineage>
        <taxon>Bacteria</taxon>
        <taxon>Candidatus Shapironibacteriota</taxon>
    </lineage>
</organism>
<evidence type="ECO:0000259" key="4">
    <source>
        <dbReference type="Pfam" id="PF02875"/>
    </source>
</evidence>
<protein>
    <recommendedName>
        <fullName evidence="8">UDP-N-acetylmuramoyl-tripeptide--D-alanyl-D-alanine ligase</fullName>
    </recommendedName>
</protein>
<feature type="domain" description="Mur ligase C-terminal" evidence="4">
    <location>
        <begin position="240"/>
        <end position="360"/>
    </location>
</feature>
<reference evidence="7" key="1">
    <citation type="submission" date="2017-09" db="EMBL/GenBank/DDBJ databases">
        <title>Depth-based differentiation of microbial function through sediment-hosted aquifers and enrichment of novel symbionts in the deep terrestrial subsurface.</title>
        <authorList>
            <person name="Probst A.J."/>
            <person name="Ladd B."/>
            <person name="Jarett J.K."/>
            <person name="Geller-Mcgrath D.E."/>
            <person name="Sieber C.M.K."/>
            <person name="Emerson J.B."/>
            <person name="Anantharaman K."/>
            <person name="Thomas B.C."/>
            <person name="Malmstrom R."/>
            <person name="Stieglmeier M."/>
            <person name="Klingl A."/>
            <person name="Woyke T."/>
            <person name="Ryan C.M."/>
            <person name="Banfield J.F."/>
        </authorList>
    </citation>
    <scope>NUCLEOTIDE SEQUENCE [LARGE SCALE GENOMIC DNA]</scope>
</reference>
<accession>A0A2H0WMU1</accession>
<dbReference type="InterPro" id="IPR036565">
    <property type="entry name" value="Mur-like_cat_sf"/>
</dbReference>